<dbReference type="AlphaFoldDB" id="X1HAV3"/>
<comment type="caution">
    <text evidence="1">The sequence shown here is derived from an EMBL/GenBank/DDBJ whole genome shotgun (WGS) entry which is preliminary data.</text>
</comment>
<proteinExistence type="predicted"/>
<reference evidence="1" key="1">
    <citation type="journal article" date="2014" name="Front. Microbiol.">
        <title>High frequency of phylogenetically diverse reductive dehalogenase-homologous genes in deep subseafloor sedimentary metagenomes.</title>
        <authorList>
            <person name="Kawai M."/>
            <person name="Futagami T."/>
            <person name="Toyoda A."/>
            <person name="Takaki Y."/>
            <person name="Nishi S."/>
            <person name="Hori S."/>
            <person name="Arai W."/>
            <person name="Tsubouchi T."/>
            <person name="Morono Y."/>
            <person name="Uchiyama I."/>
            <person name="Ito T."/>
            <person name="Fujiyama A."/>
            <person name="Inagaki F."/>
            <person name="Takami H."/>
        </authorList>
    </citation>
    <scope>NUCLEOTIDE SEQUENCE</scope>
    <source>
        <strain evidence="1">Expedition CK06-06</strain>
    </source>
</reference>
<accession>X1HAV3</accession>
<feature type="non-terminal residue" evidence="1">
    <location>
        <position position="43"/>
    </location>
</feature>
<dbReference type="EMBL" id="BARU01026760">
    <property type="protein sequence ID" value="GAH66492.1"/>
    <property type="molecule type" value="Genomic_DNA"/>
</dbReference>
<name>X1HAV3_9ZZZZ</name>
<sequence>MFATKRDFYIENATVHGTGNDKFESTTLQKYRVPSDKRWYLTG</sequence>
<evidence type="ECO:0000313" key="1">
    <source>
        <dbReference type="EMBL" id="GAH66492.1"/>
    </source>
</evidence>
<protein>
    <submittedName>
        <fullName evidence="1">Uncharacterized protein</fullName>
    </submittedName>
</protein>
<gene>
    <name evidence="1" type="ORF">S03H2_42950</name>
</gene>
<organism evidence="1">
    <name type="scientific">marine sediment metagenome</name>
    <dbReference type="NCBI Taxonomy" id="412755"/>
    <lineage>
        <taxon>unclassified sequences</taxon>
        <taxon>metagenomes</taxon>
        <taxon>ecological metagenomes</taxon>
    </lineage>
</organism>